<dbReference type="Pfam" id="PF17238">
    <property type="entry name" value="NUP160_helical_2"/>
    <property type="match status" value="1"/>
</dbReference>
<organism evidence="8 9">
    <name type="scientific">Ananas comosus</name>
    <name type="common">Pineapple</name>
    <name type="synonym">Ananas ananas</name>
    <dbReference type="NCBI Taxonomy" id="4615"/>
    <lineage>
        <taxon>Eukaryota</taxon>
        <taxon>Viridiplantae</taxon>
        <taxon>Streptophyta</taxon>
        <taxon>Embryophyta</taxon>
        <taxon>Tracheophyta</taxon>
        <taxon>Spermatophyta</taxon>
        <taxon>Magnoliopsida</taxon>
        <taxon>Liliopsida</taxon>
        <taxon>Poales</taxon>
        <taxon>Bromeliaceae</taxon>
        <taxon>Bromelioideae</taxon>
        <taxon>Ananas</taxon>
    </lineage>
</organism>
<reference evidence="8" key="1">
    <citation type="journal article" date="2015" name="Nat. Genet.">
        <title>The pineapple genome and the evolution of CAM photosynthesis.</title>
        <authorList>
            <person name="Ming R."/>
            <person name="VanBuren R."/>
            <person name="Wai C.M."/>
            <person name="Tang H."/>
            <person name="Schatz M.C."/>
            <person name="Bowers J.E."/>
            <person name="Lyons E."/>
            <person name="Wang M.L."/>
            <person name="Chen J."/>
            <person name="Biggers E."/>
            <person name="Zhang J."/>
            <person name="Huang L."/>
            <person name="Zhang L."/>
            <person name="Miao W."/>
            <person name="Zhang J."/>
            <person name="Ye Z."/>
            <person name="Miao C."/>
            <person name="Lin Z."/>
            <person name="Wang H."/>
            <person name="Zhou H."/>
            <person name="Yim W.C."/>
            <person name="Priest H.D."/>
            <person name="Zheng C."/>
            <person name="Woodhouse M."/>
            <person name="Edger P.P."/>
            <person name="Guyot R."/>
            <person name="Guo H.B."/>
            <person name="Guo H."/>
            <person name="Zheng G."/>
            <person name="Singh R."/>
            <person name="Sharma A."/>
            <person name="Min X."/>
            <person name="Zheng Y."/>
            <person name="Lee H."/>
            <person name="Gurtowski J."/>
            <person name="Sedlazeck F.J."/>
            <person name="Harkess A."/>
            <person name="McKain M.R."/>
            <person name="Liao Z."/>
            <person name="Fang J."/>
            <person name="Liu J."/>
            <person name="Zhang X."/>
            <person name="Zhang Q."/>
            <person name="Hu W."/>
            <person name="Qin Y."/>
            <person name="Wang K."/>
            <person name="Chen L.Y."/>
            <person name="Shirley N."/>
            <person name="Lin Y.R."/>
            <person name="Liu L.Y."/>
            <person name="Hernandez A.G."/>
            <person name="Wright C.L."/>
            <person name="Bulone V."/>
            <person name="Tuskan G.A."/>
            <person name="Heath K."/>
            <person name="Zee F."/>
            <person name="Moore P.H."/>
            <person name="Sunkar R."/>
            <person name="Leebens-Mack J.H."/>
            <person name="Mockler T."/>
            <person name="Bennetzen J.L."/>
            <person name="Freeling M."/>
            <person name="Sankoff D."/>
            <person name="Paterson A.H."/>
            <person name="Zhu X."/>
            <person name="Yang X."/>
            <person name="Smith J.A."/>
            <person name="Cushman J.C."/>
            <person name="Paull R.E."/>
            <person name="Yu Q."/>
        </authorList>
    </citation>
    <scope>NUCLEOTIDE SEQUENCE [LARGE SCALE GENOMIC DNA]</scope>
    <source>
        <strain evidence="8">cv. F153</strain>
    </source>
</reference>
<evidence type="ECO:0000256" key="1">
    <source>
        <dbReference type="ARBA" id="ARBA00004123"/>
    </source>
</evidence>
<sequence length="1438" mass="162157">MRIWRLHKNLPSAIEVIDISTRDEFPEIGLRLVFQEPLHPFALLCKDEVERGTGDAYLLYVLTTSGVAFVCKLHRPFSYISGSIFPPNDLVEFNVQTHSQSGKITAVTATSGCLVIGRHDGSIGCYQLGRLDPNAPGFSGELRDDIGIGRLWNLVSRAKVVGAVQDMVISEIHGRKLLFVLHMSGNLRVWDLLSHTRVFYHNISSNELQESYPSRLWVGEANYDKQLISLAVLHQGALVPDFERVVVYSFNFRAGDRSFFSPEPSMYNIPLEEGRVIDLKISSRKLWMLKEIGPMLYEITQWSSNLENTCTYILQEDFVSEQLFQSSEHALDDLIWNNTAIFSSPKDQTVYFISSIFLRRLLQPGVHQYSALRETILEHKYLPDSEFRSLTVDGLRQEILAIIESEGAATNATATVYYWKNFCARFFNHWCQSSRPYGLLVDFDSDTLGLIRKGSVSLFRSLVGVEELIYGSSDEMHNLHSTGMNTELLFEVLRCMSHINNQLGRSAAALYYESLVSPIISSDDIIHQLLKILETGFSPSSSTSLVAQLGADAYLERRQLAHKSQRKFAVEMLLSLRSLHTKASNWTTVLDVVEKYLVYLSPPKSTQKSYFRRCYNVNSSVLVQATSQVARAMFESAFDLLLLLGYLVNVSGQVAMMQTDVVSVNLNLIPMAQDVLKKWLILHFTAITPTKPPAVEDFSSQLSSLHIGNNADKLSLNKKLGSVDFTLACLLDLPTSSEGQDILCSSFLLNPIHLIDLVRKFSSSILWGKSGEQSPVFSSPMTDLASVLLQDGQYEAAKNLFDILDIYSRNEKVSQIPASNNVERYALSHLRGFCLLLLAHNELTEVLKERKMREAIRCFFRAASGQEAPQALQSFSSETGFHISGECGSEAMWKLHYYQWAMQIFEQYGMSEGASQFALAALEQVDAIVGVGDGDEADYGLPEPATTIRGRLWSNVFKYALDLKHFKDAYCAIVSNTDDDSKYICLRRFVIVLCELGAIKVLCDGEIPFVGLVEKLEQELSWKAERSDISSRPNLYKVLYAFHANRNNWRKAASYMYRYSMRLKKEANLRGSSQTISSSLQERLYALSTALNALQLVDHAHAWIDSQNENEDEESPNKKPRNILVANSASLGIAPQSRGLQFCVDVEALEKEYVLTSAQYMLSLADDKFKISGRQELENLVDVLIQENFYDMAFTVIIKIWKGSALKRELERAFVAIAQDCCSNAVSPAKNHVKSSNLLLLYSEDGMYDGKSKSSPAAIDQIKGNGQWEALELYLEKYRKLHPRLPVTVAETLLYTDPQIELPLWLVQMFKGGRRVTSWGMTGRESDPATLFRLYVDYGRHAEATNLLLEYLESFASLRPADVINRKKMSAIWFPYTTIERLWCQLEEMQSAGRMVDQCDKLKQLLRGALSSHLMQVEVDSIDVLSSVPARQMDSSSS</sequence>
<evidence type="ECO:0000256" key="3">
    <source>
        <dbReference type="ARBA" id="ARBA00023242"/>
    </source>
</evidence>
<keyword evidence="8" id="KW-1185">Reference proteome</keyword>
<comment type="subcellular location">
    <subcellularLocation>
        <location evidence="1">Nucleus</location>
    </subcellularLocation>
</comment>
<dbReference type="GO" id="GO:0017056">
    <property type="term" value="F:structural constituent of nuclear pore"/>
    <property type="evidence" value="ECO:0007669"/>
    <property type="project" value="TreeGrafter"/>
</dbReference>
<dbReference type="Pfam" id="PF11715">
    <property type="entry name" value="Beta-prop_Nup120_160"/>
    <property type="match status" value="1"/>
</dbReference>
<evidence type="ECO:0000256" key="2">
    <source>
        <dbReference type="ARBA" id="ARBA00022448"/>
    </source>
</evidence>
<keyword evidence="3" id="KW-0539">Nucleus</keyword>
<evidence type="ECO:0000259" key="4">
    <source>
        <dbReference type="Pfam" id="PF11715"/>
    </source>
</evidence>
<feature type="domain" description="NUP160 helical" evidence="5">
    <location>
        <begin position="483"/>
        <end position="668"/>
    </location>
</feature>
<evidence type="ECO:0000259" key="6">
    <source>
        <dbReference type="Pfam" id="PF23347"/>
    </source>
</evidence>
<dbReference type="InterPro" id="IPR035192">
    <property type="entry name" value="NUP160_hel_plant"/>
</dbReference>
<feature type="domain" description="NUP160 C-terminal TPR" evidence="6">
    <location>
        <begin position="1146"/>
        <end position="1423"/>
    </location>
</feature>
<name>A0A6P5F2K7_ANACO</name>
<dbReference type="Pfam" id="PF23347">
    <property type="entry name" value="TPR_Nup160_C"/>
    <property type="match status" value="1"/>
</dbReference>
<protein>
    <submittedName>
        <fullName evidence="9">Nuclear pore complex protein NUP160 isoform X1</fullName>
    </submittedName>
</protein>
<dbReference type="RefSeq" id="XP_020089862.1">
    <property type="nucleotide sequence ID" value="XM_020234273.1"/>
</dbReference>
<evidence type="ECO:0000259" key="5">
    <source>
        <dbReference type="Pfam" id="PF17238"/>
    </source>
</evidence>
<dbReference type="GeneID" id="109711303"/>
<dbReference type="InterPro" id="IPR059141">
    <property type="entry name" value="Beta-prop_Nup120_160"/>
</dbReference>
<reference evidence="9" key="2">
    <citation type="submission" date="2025-08" db="UniProtKB">
        <authorList>
            <consortium name="RefSeq"/>
        </authorList>
    </citation>
    <scope>IDENTIFICATION</scope>
    <source>
        <tissue evidence="9">Leaf</tissue>
    </source>
</reference>
<dbReference type="GO" id="GO:0005643">
    <property type="term" value="C:nuclear pore"/>
    <property type="evidence" value="ECO:0007669"/>
    <property type="project" value="UniProtKB-ARBA"/>
</dbReference>
<dbReference type="InterPro" id="IPR021717">
    <property type="entry name" value="Nucleoporin_Nup160"/>
</dbReference>
<accession>A0A6P5F2K7</accession>
<dbReference type="Proteomes" id="UP000515123">
    <property type="component" value="Linkage group 6"/>
</dbReference>
<gene>
    <name evidence="9" type="primary">LOC109711303</name>
</gene>
<dbReference type="PANTHER" id="PTHR21286">
    <property type="entry name" value="NUCLEAR PORE COMPLEX PROTEIN NUP160"/>
    <property type="match status" value="1"/>
</dbReference>
<dbReference type="PANTHER" id="PTHR21286:SF0">
    <property type="entry name" value="NUCLEAR PORE COMPLEX PROTEIN NUP160"/>
    <property type="match status" value="1"/>
</dbReference>
<feature type="domain" description="NUP160 middle TPR" evidence="7">
    <location>
        <begin position="846"/>
        <end position="1096"/>
    </location>
</feature>
<evidence type="ECO:0000259" key="7">
    <source>
        <dbReference type="Pfam" id="PF23354"/>
    </source>
</evidence>
<proteinExistence type="predicted"/>
<evidence type="ECO:0000313" key="8">
    <source>
        <dbReference type="Proteomes" id="UP000515123"/>
    </source>
</evidence>
<dbReference type="OrthoDB" id="67716at2759"/>
<feature type="domain" description="Nucleoporin Nup120/160 beta-propeller" evidence="4">
    <location>
        <begin position="3"/>
        <end position="466"/>
    </location>
</feature>
<dbReference type="InterPro" id="IPR056535">
    <property type="entry name" value="TPR_NUP160_M"/>
</dbReference>
<dbReference type="Pfam" id="PF23354">
    <property type="entry name" value="TPR_NUP160_120_M"/>
    <property type="match status" value="1"/>
</dbReference>
<keyword evidence="2" id="KW-0813">Transport</keyword>
<dbReference type="InterPro" id="IPR056536">
    <property type="entry name" value="TPR_NUP160_C"/>
</dbReference>
<evidence type="ECO:0000313" key="9">
    <source>
        <dbReference type="RefSeq" id="XP_020089862.1"/>
    </source>
</evidence>